<proteinExistence type="predicted"/>
<dbReference type="EMBL" id="CVRI01000037">
    <property type="protein sequence ID" value="CRK93513.1"/>
    <property type="molecule type" value="Genomic_DNA"/>
</dbReference>
<protein>
    <submittedName>
        <fullName evidence="2">CLUMA_CG007046, isoform A</fullName>
    </submittedName>
</protein>
<accession>A0A1J1I558</accession>
<feature type="transmembrane region" description="Helical" evidence="1">
    <location>
        <begin position="49"/>
        <end position="71"/>
    </location>
</feature>
<sequence length="78" mass="9176">MKHMAWKARNKFSNQDIPTSRIIILKCAFMILSTNDDEIHELEMEFKCLFISTLLCFQLAYLSITGIRGMISRLQMKF</sequence>
<evidence type="ECO:0000313" key="2">
    <source>
        <dbReference type="EMBL" id="CRK93513.1"/>
    </source>
</evidence>
<reference evidence="2 3" key="1">
    <citation type="submission" date="2015-04" db="EMBL/GenBank/DDBJ databases">
        <authorList>
            <person name="Syromyatnikov M.Y."/>
            <person name="Popov V.N."/>
        </authorList>
    </citation>
    <scope>NUCLEOTIDE SEQUENCE [LARGE SCALE GENOMIC DNA]</scope>
</reference>
<gene>
    <name evidence="2" type="ORF">CLUMA_CG007046</name>
</gene>
<keyword evidence="1" id="KW-0472">Membrane</keyword>
<keyword evidence="1" id="KW-0812">Transmembrane</keyword>
<dbReference type="AlphaFoldDB" id="A0A1J1I558"/>
<evidence type="ECO:0000313" key="3">
    <source>
        <dbReference type="Proteomes" id="UP000183832"/>
    </source>
</evidence>
<keyword evidence="1" id="KW-1133">Transmembrane helix</keyword>
<dbReference type="Proteomes" id="UP000183832">
    <property type="component" value="Unassembled WGS sequence"/>
</dbReference>
<keyword evidence="3" id="KW-1185">Reference proteome</keyword>
<organism evidence="2 3">
    <name type="scientific">Clunio marinus</name>
    <dbReference type="NCBI Taxonomy" id="568069"/>
    <lineage>
        <taxon>Eukaryota</taxon>
        <taxon>Metazoa</taxon>
        <taxon>Ecdysozoa</taxon>
        <taxon>Arthropoda</taxon>
        <taxon>Hexapoda</taxon>
        <taxon>Insecta</taxon>
        <taxon>Pterygota</taxon>
        <taxon>Neoptera</taxon>
        <taxon>Endopterygota</taxon>
        <taxon>Diptera</taxon>
        <taxon>Nematocera</taxon>
        <taxon>Chironomoidea</taxon>
        <taxon>Chironomidae</taxon>
        <taxon>Clunio</taxon>
    </lineage>
</organism>
<evidence type="ECO:0000256" key="1">
    <source>
        <dbReference type="SAM" id="Phobius"/>
    </source>
</evidence>
<name>A0A1J1I558_9DIPT</name>